<protein>
    <submittedName>
        <fullName evidence="1">Uncharacterized protein</fullName>
    </submittedName>
</protein>
<organism evidence="1 3">
    <name type="scientific">Pisolithus tinctorius Marx 270</name>
    <dbReference type="NCBI Taxonomy" id="870435"/>
    <lineage>
        <taxon>Eukaryota</taxon>
        <taxon>Fungi</taxon>
        <taxon>Dikarya</taxon>
        <taxon>Basidiomycota</taxon>
        <taxon>Agaricomycotina</taxon>
        <taxon>Agaricomycetes</taxon>
        <taxon>Agaricomycetidae</taxon>
        <taxon>Boletales</taxon>
        <taxon>Sclerodermatineae</taxon>
        <taxon>Pisolithaceae</taxon>
        <taxon>Pisolithus</taxon>
    </lineage>
</organism>
<dbReference type="OrthoDB" id="2656134at2759"/>
<dbReference type="Proteomes" id="UP000054217">
    <property type="component" value="Unassembled WGS sequence"/>
</dbReference>
<dbReference type="EMBL" id="KN831996">
    <property type="protein sequence ID" value="KIO00492.1"/>
    <property type="molecule type" value="Genomic_DNA"/>
</dbReference>
<sequence>TQQITILAHQGHSLREISVNAGVHYSVINGICSQNHQSLQKPTGSLPLYCFSTNALCALELISTVKVENNMEIQSGIHPVMNKPITH</sequence>
<proteinExistence type="predicted"/>
<reference evidence="3" key="2">
    <citation type="submission" date="2015-01" db="EMBL/GenBank/DDBJ databases">
        <title>Evolutionary Origins and Diversification of the Mycorrhizal Mutualists.</title>
        <authorList>
            <consortium name="DOE Joint Genome Institute"/>
            <consortium name="Mycorrhizal Genomics Consortium"/>
            <person name="Kohler A."/>
            <person name="Kuo A."/>
            <person name="Nagy L.G."/>
            <person name="Floudas D."/>
            <person name="Copeland A."/>
            <person name="Barry K.W."/>
            <person name="Cichocki N."/>
            <person name="Veneault-Fourrey C."/>
            <person name="LaButti K."/>
            <person name="Lindquist E.A."/>
            <person name="Lipzen A."/>
            <person name="Lundell T."/>
            <person name="Morin E."/>
            <person name="Murat C."/>
            <person name="Riley R."/>
            <person name="Ohm R."/>
            <person name="Sun H."/>
            <person name="Tunlid A."/>
            <person name="Henrissat B."/>
            <person name="Grigoriev I.V."/>
            <person name="Hibbett D.S."/>
            <person name="Martin F."/>
        </authorList>
    </citation>
    <scope>NUCLEOTIDE SEQUENCE [LARGE SCALE GENOMIC DNA]</scope>
    <source>
        <strain evidence="2 3">Marx 270</strain>
    </source>
</reference>
<dbReference type="HOGENOM" id="CLU_179489_0_0_1"/>
<evidence type="ECO:0000313" key="3">
    <source>
        <dbReference type="Proteomes" id="UP000054217"/>
    </source>
</evidence>
<dbReference type="AlphaFoldDB" id="A0A0C3JSN9"/>
<accession>A0A0C3JSN9</accession>
<gene>
    <name evidence="2" type="ORF">M404DRAFT_142666</name>
    <name evidence="1" type="ORF">M404DRAFT_152936</name>
</gene>
<reference evidence="1 3" key="1">
    <citation type="submission" date="2014-04" db="EMBL/GenBank/DDBJ databases">
        <authorList>
            <consortium name="DOE Joint Genome Institute"/>
            <person name="Kuo A."/>
            <person name="Kohler A."/>
            <person name="Costa M.D."/>
            <person name="Nagy L.G."/>
            <person name="Floudas D."/>
            <person name="Copeland A."/>
            <person name="Barry K.W."/>
            <person name="Cichocki N."/>
            <person name="Veneault-Fourrey C."/>
            <person name="LaButti K."/>
            <person name="Lindquist E.A."/>
            <person name="Lipzen A."/>
            <person name="Lundell T."/>
            <person name="Morin E."/>
            <person name="Murat C."/>
            <person name="Sun H."/>
            <person name="Tunlid A."/>
            <person name="Henrissat B."/>
            <person name="Grigoriev I.V."/>
            <person name="Hibbett D.S."/>
            <person name="Martin F."/>
            <person name="Nordberg H.P."/>
            <person name="Cantor M.N."/>
            <person name="Hua S.X."/>
        </authorList>
    </citation>
    <scope>NUCLEOTIDE SEQUENCE [LARGE SCALE GENOMIC DNA]</scope>
    <source>
        <strain evidence="1 3">Marx 270</strain>
    </source>
</reference>
<keyword evidence="3" id="KW-1185">Reference proteome</keyword>
<reference evidence="1" key="3">
    <citation type="submission" date="2015-02" db="EMBL/GenBank/DDBJ databases">
        <title>Evolutionary Origins and Diversification of the Mycorrhizal Mutualists.</title>
        <authorList>
            <consortium name="DOE Joint Genome Institute"/>
            <consortium name="Mycorrhizal Genomics Consortium"/>
            <person name="Kohler A."/>
            <person name="Kuo A."/>
            <person name="Nagy L.G."/>
            <person name="Floudas D."/>
            <person name="Copeland A."/>
            <person name="Barry K.W."/>
            <person name="Cichocki N."/>
            <person name="Veneault-Fourrey C."/>
            <person name="LaButti K."/>
            <person name="Lindquist E.A."/>
            <person name="Lipzen A."/>
            <person name="Lundell T."/>
            <person name="Morin E."/>
            <person name="Murat C."/>
            <person name="Riley R."/>
            <person name="Ohm R."/>
            <person name="Sun H."/>
            <person name="Tunlid A."/>
            <person name="Henrissat B."/>
            <person name="Grigoriev I.V."/>
            <person name="Hibbett D.S."/>
            <person name="Martin F."/>
        </authorList>
    </citation>
    <scope>NUCLEOTIDE SEQUENCE</scope>
    <source>
        <strain evidence="1">Marx 270</strain>
    </source>
</reference>
<feature type="non-terminal residue" evidence="1">
    <location>
        <position position="1"/>
    </location>
</feature>
<name>A0A0C3JSN9_PISTI</name>
<evidence type="ECO:0000313" key="2">
    <source>
        <dbReference type="EMBL" id="KIO04625.1"/>
    </source>
</evidence>
<dbReference type="EMBL" id="KN831970">
    <property type="protein sequence ID" value="KIO04625.1"/>
    <property type="molecule type" value="Genomic_DNA"/>
</dbReference>
<evidence type="ECO:0000313" key="1">
    <source>
        <dbReference type="EMBL" id="KIO00492.1"/>
    </source>
</evidence>